<dbReference type="EMBL" id="CM039430">
    <property type="protein sequence ID" value="KAI4343374.1"/>
    <property type="molecule type" value="Genomic_DNA"/>
</dbReference>
<dbReference type="Proteomes" id="UP000828941">
    <property type="component" value="Chromosome 5"/>
</dbReference>
<evidence type="ECO:0000313" key="1">
    <source>
        <dbReference type="EMBL" id="KAI4343374.1"/>
    </source>
</evidence>
<sequence>MMDVSEVEENLFAISDAKLHGEMCKALSAIYCKVLSIFPSLEAARPRSKSGIQALCSLHVALEKAKNVLQHCSECSKLYLAITGDSVLLKFEKAKCALEDSLKRVEDIVPQSIGCQIQGIVNELKSSAFALDPLEKQIGDNLIALLQQGRKFSDSNDSSELECFHQAATRLGITSSRTALSERRALKKLIERARSEEDKRKESIVAYLSHLMRKYSKLFRSEFSDDNDSQGSAPCSPTVQGSVEDGITVGHCHAFDRQLSKLSSFNFKMPLPPEELRCPISLQLMYDPVIIASGQTYERVCIEKWFSDGHNTCPKTRQKLSHLSLTPNHCVKGLVACWCEQNGVAVPGGPPESLDLNYWRLALSESESTNSRSVNSVSSCKLKGVKVVPVEESGISEETGGDGAGSVSAQEEDNKQHLSFLKVLTEGNNWKRKCVVVEQLRLLLRDDEEARIFMGANGFIEALLQFLQSAMHEGNAMAQESGALALFNLAVNNNRNKEIMLAEGVLSLLEEMISNSSSYDCATALYLNLSCLEEAKPMIGMSQAVQFLNQTLQAHTEVQCKQDALHALYNLSTAPSNIPNLVSCGIISGLQSLLSGQDCMWTEKCIAVLINLAASQLGKEEMISTPGLISALAGILDTGELLEQEQAASCLLILCKGNDKCSQMVLQEGVIPALVSMSVNGTSRGREKAQKLLMLFREQRQRDHSPAETRQRSPETSDVSMPPPETKPLCKSMSRRKVGKAFSFLWKTKGYSVYQC</sequence>
<evidence type="ECO:0000313" key="2">
    <source>
        <dbReference type="Proteomes" id="UP000828941"/>
    </source>
</evidence>
<protein>
    <submittedName>
        <fullName evidence="1">Uncharacterized protein</fullName>
    </submittedName>
</protein>
<accession>A0ACB9P680</accession>
<name>A0ACB9P680_BAUVA</name>
<reference evidence="1 2" key="1">
    <citation type="journal article" date="2022" name="DNA Res.">
        <title>Chromosomal-level genome assembly of the orchid tree Bauhinia variegata (Leguminosae; Cercidoideae) supports the allotetraploid origin hypothesis of Bauhinia.</title>
        <authorList>
            <person name="Zhong Y."/>
            <person name="Chen Y."/>
            <person name="Zheng D."/>
            <person name="Pang J."/>
            <person name="Liu Y."/>
            <person name="Luo S."/>
            <person name="Meng S."/>
            <person name="Qian L."/>
            <person name="Wei D."/>
            <person name="Dai S."/>
            <person name="Zhou R."/>
        </authorList>
    </citation>
    <scope>NUCLEOTIDE SEQUENCE [LARGE SCALE GENOMIC DNA]</scope>
    <source>
        <strain evidence="1">BV-YZ2020</strain>
    </source>
</reference>
<proteinExistence type="predicted"/>
<keyword evidence="2" id="KW-1185">Reference proteome</keyword>
<gene>
    <name evidence="1" type="ORF">L6164_010730</name>
</gene>
<organism evidence="1 2">
    <name type="scientific">Bauhinia variegata</name>
    <name type="common">Purple orchid tree</name>
    <name type="synonym">Phanera variegata</name>
    <dbReference type="NCBI Taxonomy" id="167791"/>
    <lineage>
        <taxon>Eukaryota</taxon>
        <taxon>Viridiplantae</taxon>
        <taxon>Streptophyta</taxon>
        <taxon>Embryophyta</taxon>
        <taxon>Tracheophyta</taxon>
        <taxon>Spermatophyta</taxon>
        <taxon>Magnoliopsida</taxon>
        <taxon>eudicotyledons</taxon>
        <taxon>Gunneridae</taxon>
        <taxon>Pentapetalae</taxon>
        <taxon>rosids</taxon>
        <taxon>fabids</taxon>
        <taxon>Fabales</taxon>
        <taxon>Fabaceae</taxon>
        <taxon>Cercidoideae</taxon>
        <taxon>Cercideae</taxon>
        <taxon>Bauhiniinae</taxon>
        <taxon>Bauhinia</taxon>
    </lineage>
</organism>
<comment type="caution">
    <text evidence="1">The sequence shown here is derived from an EMBL/GenBank/DDBJ whole genome shotgun (WGS) entry which is preliminary data.</text>
</comment>